<protein>
    <submittedName>
        <fullName evidence="1">Uncharacterized protein</fullName>
    </submittedName>
</protein>
<dbReference type="EMBL" id="CM056813">
    <property type="protein sequence ID" value="KAJ8640624.1"/>
    <property type="molecule type" value="Genomic_DNA"/>
</dbReference>
<accession>A0ACC2M4T8</accession>
<proteinExistence type="predicted"/>
<organism evidence="1 2">
    <name type="scientific">Persea americana</name>
    <name type="common">Avocado</name>
    <dbReference type="NCBI Taxonomy" id="3435"/>
    <lineage>
        <taxon>Eukaryota</taxon>
        <taxon>Viridiplantae</taxon>
        <taxon>Streptophyta</taxon>
        <taxon>Embryophyta</taxon>
        <taxon>Tracheophyta</taxon>
        <taxon>Spermatophyta</taxon>
        <taxon>Magnoliopsida</taxon>
        <taxon>Magnoliidae</taxon>
        <taxon>Laurales</taxon>
        <taxon>Lauraceae</taxon>
        <taxon>Persea</taxon>
    </lineage>
</organism>
<gene>
    <name evidence="1" type="ORF">MRB53_017318</name>
</gene>
<keyword evidence="2" id="KW-1185">Reference proteome</keyword>
<reference evidence="1 2" key="1">
    <citation type="journal article" date="2022" name="Hortic Res">
        <title>A haplotype resolved chromosomal level avocado genome allows analysis of novel avocado genes.</title>
        <authorList>
            <person name="Nath O."/>
            <person name="Fletcher S.J."/>
            <person name="Hayward A."/>
            <person name="Shaw L.M."/>
            <person name="Masouleh A.K."/>
            <person name="Furtado A."/>
            <person name="Henry R.J."/>
            <person name="Mitter N."/>
        </authorList>
    </citation>
    <scope>NUCLEOTIDE SEQUENCE [LARGE SCALE GENOMIC DNA]</scope>
    <source>
        <strain evidence="2">cv. Hass</strain>
    </source>
</reference>
<name>A0ACC2M4T8_PERAE</name>
<dbReference type="Proteomes" id="UP001234297">
    <property type="component" value="Chromosome 5"/>
</dbReference>
<comment type="caution">
    <text evidence="1">The sequence shown here is derived from an EMBL/GenBank/DDBJ whole genome shotgun (WGS) entry which is preliminary data.</text>
</comment>
<sequence length="134" mass="15087">MLRSQISPDNFTFPFLIRSCSISSLLDLGRQVHAHFFKFVLDFDVLVINNAIAMYSNCEELGSARQVFDECSGIADVVLWAALVTGPLSKSSQASGEDGYLDFSQLILIFLINPRSEQFITHERSLLQILEVWI</sequence>
<evidence type="ECO:0000313" key="1">
    <source>
        <dbReference type="EMBL" id="KAJ8640624.1"/>
    </source>
</evidence>
<evidence type="ECO:0000313" key="2">
    <source>
        <dbReference type="Proteomes" id="UP001234297"/>
    </source>
</evidence>